<dbReference type="HOGENOM" id="CLU_589358_0_0_1"/>
<sequence>MKRCALFSGSITGKCSATATRISSLHASHKPRELRTRWELPQLNSSIQHRGFLETPLKKSEPWLSHTSANYNSATPLAAYRNTAVPVGRGPSSRRWNSEASSTPSVENGSVSNDSPVTLEASTVKPPSDPKIEEDQDLEPTFKRRPLPVPPLMNPAFLKAREKHKLRKPRPSKEPTDFQRQLAKNPYALALATPIRRCLLTNVKLPAYFLQDFMVMLDPLTEKPWYVPASLSDKHQPRKDPPSVDTEDESGMDIGNDYPQHHRIGFKVYTLNSKVTIDAMQDMAGYKRNTKDQRAYSQQTFVPPRMREFKSAVRAYATSKWRPDMGDFVFELMGRRMVSALKHLWGLKRGYLVGCTDWDDALKKPQIAAVLWLGKAGDEEAEGPPEFATLDVGTQTYDEDGPGLGKKKRKVPVFNLKTFLETEKLAELRALAPKSELLVLKHKNATVEMQSRLWKLQGYMARHQ</sequence>
<evidence type="ECO:0000313" key="3">
    <source>
        <dbReference type="Proteomes" id="UP000006753"/>
    </source>
</evidence>
<dbReference type="eggNOG" id="ENOG502S8NC">
    <property type="taxonomic scope" value="Eukaryota"/>
</dbReference>
<reference evidence="2 3" key="1">
    <citation type="journal article" date="2012" name="BMC Genomics">
        <title>Sequencing the genome of Marssonina brunnea reveals fungus-poplar co-evolution.</title>
        <authorList>
            <person name="Zhu S."/>
            <person name="Cao Y.-Z."/>
            <person name="Jiang C."/>
            <person name="Tan B.-Y."/>
            <person name="Wang Z."/>
            <person name="Feng S."/>
            <person name="Zhang L."/>
            <person name="Su X.-H."/>
            <person name="Brejova B."/>
            <person name="Vinar T."/>
            <person name="Xu M."/>
            <person name="Wang M.-X."/>
            <person name="Zhang S.-G."/>
            <person name="Huang M.-R."/>
            <person name="Wu R."/>
            <person name="Zhou Y."/>
        </authorList>
    </citation>
    <scope>NUCLEOTIDE SEQUENCE [LARGE SCALE GENOMIC DNA]</scope>
    <source>
        <strain evidence="2 3">MB_m1</strain>
    </source>
</reference>
<dbReference type="InParanoid" id="K1XIW8"/>
<dbReference type="OMA" id="PFRWKHP"/>
<proteinExistence type="predicted"/>
<organism evidence="2 3">
    <name type="scientific">Marssonina brunnea f. sp. multigermtubi (strain MB_m1)</name>
    <name type="common">Marssonina leaf spot fungus</name>
    <dbReference type="NCBI Taxonomy" id="1072389"/>
    <lineage>
        <taxon>Eukaryota</taxon>
        <taxon>Fungi</taxon>
        <taxon>Dikarya</taxon>
        <taxon>Ascomycota</taxon>
        <taxon>Pezizomycotina</taxon>
        <taxon>Leotiomycetes</taxon>
        <taxon>Helotiales</taxon>
        <taxon>Drepanopezizaceae</taxon>
        <taxon>Drepanopeziza</taxon>
    </lineage>
</organism>
<feature type="compositionally biased region" description="Basic and acidic residues" evidence="1">
    <location>
        <begin position="232"/>
        <end position="242"/>
    </location>
</feature>
<feature type="region of interest" description="Disordered" evidence="1">
    <location>
        <begin position="84"/>
        <end position="154"/>
    </location>
</feature>
<dbReference type="RefSeq" id="XP_007297352.1">
    <property type="nucleotide sequence ID" value="XM_007297290.1"/>
</dbReference>
<dbReference type="EMBL" id="JH921458">
    <property type="protein sequence ID" value="EKD12429.1"/>
    <property type="molecule type" value="Genomic_DNA"/>
</dbReference>
<dbReference type="KEGG" id="mbe:MBM_09463"/>
<keyword evidence="3" id="KW-1185">Reference proteome</keyword>
<gene>
    <name evidence="2" type="ORF">MBM_09463</name>
</gene>
<feature type="region of interest" description="Disordered" evidence="1">
    <location>
        <begin position="161"/>
        <end position="180"/>
    </location>
</feature>
<feature type="compositionally biased region" description="Polar residues" evidence="1">
    <location>
        <begin position="94"/>
        <end position="116"/>
    </location>
</feature>
<dbReference type="Proteomes" id="UP000006753">
    <property type="component" value="Unassembled WGS sequence"/>
</dbReference>
<dbReference type="OrthoDB" id="3363286at2759"/>
<name>K1XIW8_MARBU</name>
<feature type="compositionally biased region" description="Basic residues" evidence="1">
    <location>
        <begin position="161"/>
        <end position="170"/>
    </location>
</feature>
<evidence type="ECO:0000313" key="2">
    <source>
        <dbReference type="EMBL" id="EKD12429.1"/>
    </source>
</evidence>
<evidence type="ECO:0000256" key="1">
    <source>
        <dbReference type="SAM" id="MobiDB-lite"/>
    </source>
</evidence>
<protein>
    <submittedName>
        <fullName evidence="2">Esterase-like protein</fullName>
    </submittedName>
</protein>
<dbReference type="GeneID" id="18765398"/>
<feature type="region of interest" description="Disordered" evidence="1">
    <location>
        <begin position="231"/>
        <end position="250"/>
    </location>
</feature>
<dbReference type="AlphaFoldDB" id="K1XIW8"/>
<accession>K1XIW8</accession>